<dbReference type="Proteomes" id="UP000887013">
    <property type="component" value="Unassembled WGS sequence"/>
</dbReference>
<sequence>MTREQEEFYLEQYPCAYLDFNIGDREIGRMSNRTSRGCNSENKPLGSYKNYYARNMDRSEESDMEPLDLSVKNKFSELNHTTCIPKFDRICGENFHEKFGEQIIIPIAHDGKRISE</sequence>
<accession>A0A8X6QQT9</accession>
<gene>
    <name evidence="1" type="ORF">NPIL_527991</name>
</gene>
<organism evidence="1 2">
    <name type="scientific">Nephila pilipes</name>
    <name type="common">Giant wood spider</name>
    <name type="synonym">Nephila maculata</name>
    <dbReference type="NCBI Taxonomy" id="299642"/>
    <lineage>
        <taxon>Eukaryota</taxon>
        <taxon>Metazoa</taxon>
        <taxon>Ecdysozoa</taxon>
        <taxon>Arthropoda</taxon>
        <taxon>Chelicerata</taxon>
        <taxon>Arachnida</taxon>
        <taxon>Araneae</taxon>
        <taxon>Araneomorphae</taxon>
        <taxon>Entelegynae</taxon>
        <taxon>Araneoidea</taxon>
        <taxon>Nephilidae</taxon>
        <taxon>Nephila</taxon>
    </lineage>
</organism>
<name>A0A8X6QQT9_NEPPI</name>
<evidence type="ECO:0000313" key="2">
    <source>
        <dbReference type="Proteomes" id="UP000887013"/>
    </source>
</evidence>
<evidence type="ECO:0000313" key="1">
    <source>
        <dbReference type="EMBL" id="GFU39192.1"/>
    </source>
</evidence>
<dbReference type="EMBL" id="BMAW01131380">
    <property type="protein sequence ID" value="GFU39192.1"/>
    <property type="molecule type" value="Genomic_DNA"/>
</dbReference>
<comment type="caution">
    <text evidence="1">The sequence shown here is derived from an EMBL/GenBank/DDBJ whole genome shotgun (WGS) entry which is preliminary data.</text>
</comment>
<protein>
    <submittedName>
        <fullName evidence="1">Uncharacterized protein</fullName>
    </submittedName>
</protein>
<proteinExistence type="predicted"/>
<dbReference type="AlphaFoldDB" id="A0A8X6QQT9"/>
<reference evidence="1" key="1">
    <citation type="submission" date="2020-08" db="EMBL/GenBank/DDBJ databases">
        <title>Multicomponent nature underlies the extraordinary mechanical properties of spider dragline silk.</title>
        <authorList>
            <person name="Kono N."/>
            <person name="Nakamura H."/>
            <person name="Mori M."/>
            <person name="Yoshida Y."/>
            <person name="Ohtoshi R."/>
            <person name="Malay A.D."/>
            <person name="Moran D.A.P."/>
            <person name="Tomita M."/>
            <person name="Numata K."/>
            <person name="Arakawa K."/>
        </authorList>
    </citation>
    <scope>NUCLEOTIDE SEQUENCE</scope>
</reference>
<keyword evidence="2" id="KW-1185">Reference proteome</keyword>